<accession>A0A1G9UQS5</accession>
<dbReference type="PANTHER" id="PTHR43280:SF32">
    <property type="entry name" value="TRANSCRIPTIONAL REGULATORY PROTEIN"/>
    <property type="match status" value="1"/>
</dbReference>
<dbReference type="GO" id="GO:0043565">
    <property type="term" value="F:sequence-specific DNA binding"/>
    <property type="evidence" value="ECO:0007669"/>
    <property type="project" value="InterPro"/>
</dbReference>
<dbReference type="PROSITE" id="PS01124">
    <property type="entry name" value="HTH_ARAC_FAMILY_2"/>
    <property type="match status" value="1"/>
</dbReference>
<keyword evidence="6" id="KW-1185">Reference proteome</keyword>
<dbReference type="InterPro" id="IPR009057">
    <property type="entry name" value="Homeodomain-like_sf"/>
</dbReference>
<dbReference type="PANTHER" id="PTHR43280">
    <property type="entry name" value="ARAC-FAMILY TRANSCRIPTIONAL REGULATOR"/>
    <property type="match status" value="1"/>
</dbReference>
<evidence type="ECO:0000256" key="1">
    <source>
        <dbReference type="ARBA" id="ARBA00023015"/>
    </source>
</evidence>
<dbReference type="SMART" id="SM00342">
    <property type="entry name" value="HTH_ARAC"/>
    <property type="match status" value="1"/>
</dbReference>
<name>A0A1G9UQS5_9SPHI</name>
<sequence>MLWLSKMQQLLNEKGGMMVSSHLDLLSYCTLKEPFRSKSFSIIVLRKGRLDFHLNFVLYSLGEQDMFFIVPGAMCEISTISEGTEFLILSFQYDYLKKQGVLFNSGEIMHLFSAHAKKLSPLSEEEYHSMIFYLSSLNKRMLLPSYTAHINDVIRHSFISVLFEAFLIYNKYWSDFEVKITRKEQLTVDFLMLIAEHFRKEKRIHFYANLLCITPKHLSHVVKKVTGKTPGAFIHEMIINEAKALLSAHVLNVGQIAAELKFSDQSFFGKYFKKYAGTSPSDYQGRNFIAKHPPF</sequence>
<dbReference type="InterPro" id="IPR018060">
    <property type="entry name" value="HTH_AraC"/>
</dbReference>
<evidence type="ECO:0000313" key="5">
    <source>
        <dbReference type="EMBL" id="SDM62193.1"/>
    </source>
</evidence>
<dbReference type="OrthoDB" id="1007667at2"/>
<dbReference type="SUPFAM" id="SSF46689">
    <property type="entry name" value="Homeodomain-like"/>
    <property type="match status" value="1"/>
</dbReference>
<dbReference type="Pfam" id="PF12833">
    <property type="entry name" value="HTH_18"/>
    <property type="match status" value="1"/>
</dbReference>
<gene>
    <name evidence="5" type="ORF">SAMN05421813_11747</name>
</gene>
<keyword evidence="3" id="KW-0804">Transcription</keyword>
<evidence type="ECO:0000256" key="2">
    <source>
        <dbReference type="ARBA" id="ARBA00023125"/>
    </source>
</evidence>
<evidence type="ECO:0000259" key="4">
    <source>
        <dbReference type="PROSITE" id="PS01124"/>
    </source>
</evidence>
<dbReference type="STRING" id="990371.SAMN05421813_11747"/>
<organism evidence="5 6">
    <name type="scientific">Daejeonella rubra</name>
    <dbReference type="NCBI Taxonomy" id="990371"/>
    <lineage>
        <taxon>Bacteria</taxon>
        <taxon>Pseudomonadati</taxon>
        <taxon>Bacteroidota</taxon>
        <taxon>Sphingobacteriia</taxon>
        <taxon>Sphingobacteriales</taxon>
        <taxon>Sphingobacteriaceae</taxon>
        <taxon>Daejeonella</taxon>
    </lineage>
</organism>
<keyword evidence="1" id="KW-0805">Transcription regulation</keyword>
<dbReference type="Proteomes" id="UP000199226">
    <property type="component" value="Unassembled WGS sequence"/>
</dbReference>
<evidence type="ECO:0000256" key="3">
    <source>
        <dbReference type="ARBA" id="ARBA00023163"/>
    </source>
</evidence>
<feature type="domain" description="HTH araC/xylS-type" evidence="4">
    <location>
        <begin position="188"/>
        <end position="286"/>
    </location>
</feature>
<proteinExistence type="predicted"/>
<evidence type="ECO:0000313" key="6">
    <source>
        <dbReference type="Proteomes" id="UP000199226"/>
    </source>
</evidence>
<dbReference type="GO" id="GO:0003700">
    <property type="term" value="F:DNA-binding transcription factor activity"/>
    <property type="evidence" value="ECO:0007669"/>
    <property type="project" value="InterPro"/>
</dbReference>
<protein>
    <submittedName>
        <fullName evidence="5">AraC-type DNA-binding protein</fullName>
    </submittedName>
</protein>
<dbReference type="Gene3D" id="1.10.10.60">
    <property type="entry name" value="Homeodomain-like"/>
    <property type="match status" value="1"/>
</dbReference>
<dbReference type="EMBL" id="FNHH01000017">
    <property type="protein sequence ID" value="SDM62193.1"/>
    <property type="molecule type" value="Genomic_DNA"/>
</dbReference>
<dbReference type="AlphaFoldDB" id="A0A1G9UQS5"/>
<keyword evidence="2 5" id="KW-0238">DNA-binding</keyword>
<reference evidence="6" key="1">
    <citation type="submission" date="2016-10" db="EMBL/GenBank/DDBJ databases">
        <authorList>
            <person name="Varghese N."/>
            <person name="Submissions S."/>
        </authorList>
    </citation>
    <scope>NUCLEOTIDE SEQUENCE [LARGE SCALE GENOMIC DNA]</scope>
    <source>
        <strain evidence="6">DSM 24536</strain>
    </source>
</reference>